<organism evidence="1 2">
    <name type="scientific">Granulicella rosea</name>
    <dbReference type="NCBI Taxonomy" id="474952"/>
    <lineage>
        <taxon>Bacteria</taxon>
        <taxon>Pseudomonadati</taxon>
        <taxon>Acidobacteriota</taxon>
        <taxon>Terriglobia</taxon>
        <taxon>Terriglobales</taxon>
        <taxon>Acidobacteriaceae</taxon>
        <taxon>Granulicella</taxon>
    </lineage>
</organism>
<dbReference type="EMBL" id="FZOU01000011">
    <property type="protein sequence ID" value="SNT40490.1"/>
    <property type="molecule type" value="Genomic_DNA"/>
</dbReference>
<dbReference type="Proteomes" id="UP000198356">
    <property type="component" value="Unassembled WGS sequence"/>
</dbReference>
<keyword evidence="2" id="KW-1185">Reference proteome</keyword>
<gene>
    <name evidence="1" type="ORF">SAMN05421770_11196</name>
</gene>
<protein>
    <submittedName>
        <fullName evidence="1">Uncharacterized protein</fullName>
    </submittedName>
</protein>
<proteinExistence type="predicted"/>
<accession>A0A239MDC7</accession>
<name>A0A239MDC7_9BACT</name>
<evidence type="ECO:0000313" key="1">
    <source>
        <dbReference type="EMBL" id="SNT40490.1"/>
    </source>
</evidence>
<dbReference type="AlphaFoldDB" id="A0A239MDC7"/>
<sequence length="132" mass="14194">MAIVVDPHYSGLKELTAEMPVWIIDTPFNRALAESSWQPGQVADAFGGVTLYKVSSPDAAERNGIGILDMVDLHHGVYSSGMPISTLKVIGTGLSPVFQAALREYDFVSFEETAFGFLAYTEPGGHQSAQNS</sequence>
<evidence type="ECO:0000313" key="2">
    <source>
        <dbReference type="Proteomes" id="UP000198356"/>
    </source>
</evidence>
<reference evidence="1 2" key="1">
    <citation type="submission" date="2017-06" db="EMBL/GenBank/DDBJ databases">
        <authorList>
            <person name="Kim H.J."/>
            <person name="Triplett B.A."/>
        </authorList>
    </citation>
    <scope>NUCLEOTIDE SEQUENCE [LARGE SCALE GENOMIC DNA]</scope>
    <source>
        <strain evidence="1 2">DSM 18704</strain>
    </source>
</reference>